<feature type="non-terminal residue" evidence="4">
    <location>
        <position position="1"/>
    </location>
</feature>
<name>A0A382XTA3_9ZZZZ</name>
<dbReference type="InterPro" id="IPR017850">
    <property type="entry name" value="Alkaline_phosphatase_core_sf"/>
</dbReference>
<dbReference type="SUPFAM" id="SSF53649">
    <property type="entry name" value="Alkaline phosphatase-like"/>
    <property type="match status" value="1"/>
</dbReference>
<feature type="domain" description="Sulfatase N-terminal" evidence="3">
    <location>
        <begin position="5"/>
        <end position="207"/>
    </location>
</feature>
<organism evidence="4">
    <name type="scientific">marine metagenome</name>
    <dbReference type="NCBI Taxonomy" id="408172"/>
    <lineage>
        <taxon>unclassified sequences</taxon>
        <taxon>metagenomes</taxon>
        <taxon>ecological metagenomes</taxon>
    </lineage>
</organism>
<accession>A0A382XTA3</accession>
<dbReference type="GO" id="GO:0005737">
    <property type="term" value="C:cytoplasm"/>
    <property type="evidence" value="ECO:0007669"/>
    <property type="project" value="TreeGrafter"/>
</dbReference>
<proteinExistence type="predicted"/>
<dbReference type="Pfam" id="PF00884">
    <property type="entry name" value="Sulfatase"/>
    <property type="match status" value="1"/>
</dbReference>
<evidence type="ECO:0000256" key="2">
    <source>
        <dbReference type="ARBA" id="ARBA00022801"/>
    </source>
</evidence>
<dbReference type="PANTHER" id="PTHR45953:SF1">
    <property type="entry name" value="IDURONATE 2-SULFATASE"/>
    <property type="match status" value="1"/>
</dbReference>
<dbReference type="GO" id="GO:0008484">
    <property type="term" value="F:sulfuric ester hydrolase activity"/>
    <property type="evidence" value="ECO:0007669"/>
    <property type="project" value="TreeGrafter"/>
</dbReference>
<reference evidence="4" key="1">
    <citation type="submission" date="2018-05" db="EMBL/GenBank/DDBJ databases">
        <authorList>
            <person name="Lanie J.A."/>
            <person name="Ng W.-L."/>
            <person name="Kazmierczak K.M."/>
            <person name="Andrzejewski T.M."/>
            <person name="Davidsen T.M."/>
            <person name="Wayne K.J."/>
            <person name="Tettelin H."/>
            <person name="Glass J.I."/>
            <person name="Rusch D."/>
            <person name="Podicherti R."/>
            <person name="Tsui H.-C.T."/>
            <person name="Winkler M.E."/>
        </authorList>
    </citation>
    <scope>NUCLEOTIDE SEQUENCE</scope>
</reference>
<evidence type="ECO:0000256" key="1">
    <source>
        <dbReference type="ARBA" id="ARBA00022723"/>
    </source>
</evidence>
<dbReference type="Gene3D" id="3.40.720.10">
    <property type="entry name" value="Alkaline Phosphatase, subunit A"/>
    <property type="match status" value="1"/>
</dbReference>
<dbReference type="GO" id="GO:0046872">
    <property type="term" value="F:metal ion binding"/>
    <property type="evidence" value="ECO:0007669"/>
    <property type="project" value="UniProtKB-KW"/>
</dbReference>
<dbReference type="AlphaFoldDB" id="A0A382XTA3"/>
<dbReference type="InterPro" id="IPR000917">
    <property type="entry name" value="Sulfatase_N"/>
</dbReference>
<dbReference type="EMBL" id="UINC01170258">
    <property type="protein sequence ID" value="SVD74213.1"/>
    <property type="molecule type" value="Genomic_DNA"/>
</dbReference>
<keyword evidence="1" id="KW-0479">Metal-binding</keyword>
<gene>
    <name evidence="4" type="ORF">METZ01_LOCUS427067</name>
</gene>
<feature type="non-terminal residue" evidence="4">
    <location>
        <position position="216"/>
    </location>
</feature>
<protein>
    <recommendedName>
        <fullName evidence="3">Sulfatase N-terminal domain-containing protein</fullName>
    </recommendedName>
</protein>
<sequence>MTEQPNIIFIITDQQRYDTINALGFPFVDTPNLDRLVREGVSFSNCHVTAPSCASSRASLFTGYFPHTTGILKNADAWKKSWVSNLADVGYHCVNVGKMHTWPYDAPCGFHERYVVENKDRYLEGRYFFDEWDKALAARGLVKQQRELYREREDYQDSLGAFTWDLPEETHSDFFVGDFAKWWLSTKPLDKPLFMQVGFPGPHPPYDPVPRHLEAY</sequence>
<evidence type="ECO:0000259" key="3">
    <source>
        <dbReference type="Pfam" id="PF00884"/>
    </source>
</evidence>
<dbReference type="PANTHER" id="PTHR45953">
    <property type="entry name" value="IDURONATE 2-SULFATASE"/>
    <property type="match status" value="1"/>
</dbReference>
<keyword evidence="2" id="KW-0378">Hydrolase</keyword>
<evidence type="ECO:0000313" key="4">
    <source>
        <dbReference type="EMBL" id="SVD74213.1"/>
    </source>
</evidence>